<dbReference type="CDD" id="cd03213">
    <property type="entry name" value="ABCG_EPDR"/>
    <property type="match status" value="1"/>
</dbReference>
<dbReference type="SMART" id="SM00382">
    <property type="entry name" value="AAA"/>
    <property type="match status" value="1"/>
</dbReference>
<keyword evidence="13" id="KW-1185">Reference proteome</keyword>
<keyword evidence="7 10" id="KW-1133">Transmembrane helix</keyword>
<feature type="region of interest" description="Disordered" evidence="9">
    <location>
        <begin position="281"/>
        <end position="303"/>
    </location>
</feature>
<dbReference type="InterPro" id="IPR003593">
    <property type="entry name" value="AAA+_ATPase"/>
</dbReference>
<evidence type="ECO:0000256" key="5">
    <source>
        <dbReference type="ARBA" id="ARBA00022741"/>
    </source>
</evidence>
<evidence type="ECO:0000313" key="13">
    <source>
        <dbReference type="Proteomes" id="UP001562425"/>
    </source>
</evidence>
<feature type="transmembrane region" description="Helical" evidence="10">
    <location>
        <begin position="513"/>
        <end position="530"/>
    </location>
</feature>
<evidence type="ECO:0000256" key="2">
    <source>
        <dbReference type="ARBA" id="ARBA00005814"/>
    </source>
</evidence>
<gene>
    <name evidence="12" type="ORF">pipiens_006224</name>
</gene>
<keyword evidence="8 10" id="KW-0472">Membrane</keyword>
<dbReference type="GO" id="GO:0016020">
    <property type="term" value="C:membrane"/>
    <property type="evidence" value="ECO:0007669"/>
    <property type="project" value="UniProtKB-SubCell"/>
</dbReference>
<feature type="transmembrane region" description="Helical" evidence="10">
    <location>
        <begin position="445"/>
        <end position="472"/>
    </location>
</feature>
<dbReference type="InterPro" id="IPR043926">
    <property type="entry name" value="ABCG_dom"/>
</dbReference>
<evidence type="ECO:0000256" key="7">
    <source>
        <dbReference type="ARBA" id="ARBA00022989"/>
    </source>
</evidence>
<dbReference type="AlphaFoldDB" id="A0ABD1DQT1"/>
<dbReference type="Pfam" id="PF00005">
    <property type="entry name" value="ABC_tran"/>
    <property type="match status" value="1"/>
</dbReference>
<keyword evidence="5" id="KW-0547">Nucleotide-binding</keyword>
<evidence type="ECO:0000259" key="11">
    <source>
        <dbReference type="PROSITE" id="PS50893"/>
    </source>
</evidence>
<feature type="transmembrane region" description="Helical" evidence="10">
    <location>
        <begin position="401"/>
        <end position="424"/>
    </location>
</feature>
<evidence type="ECO:0000256" key="10">
    <source>
        <dbReference type="SAM" id="Phobius"/>
    </source>
</evidence>
<feature type="transmembrane region" description="Helical" evidence="10">
    <location>
        <begin position="368"/>
        <end position="389"/>
    </location>
</feature>
<dbReference type="FunFam" id="3.40.50.300:FF:001077">
    <property type="entry name" value="Uncharacterized protein, isoform A"/>
    <property type="match status" value="1"/>
</dbReference>
<dbReference type="InterPro" id="IPR017871">
    <property type="entry name" value="ABC_transporter-like_CS"/>
</dbReference>
<feature type="compositionally biased region" description="Low complexity" evidence="9">
    <location>
        <begin position="281"/>
        <end position="290"/>
    </location>
</feature>
<evidence type="ECO:0000313" key="12">
    <source>
        <dbReference type="EMBL" id="KAL1402117.1"/>
    </source>
</evidence>
<dbReference type="Pfam" id="PF01061">
    <property type="entry name" value="ABC2_membrane"/>
    <property type="match status" value="1"/>
</dbReference>
<accession>A0ABD1DQT1</accession>
<dbReference type="Pfam" id="PF19055">
    <property type="entry name" value="ABC2_membrane_7"/>
    <property type="match status" value="1"/>
</dbReference>
<evidence type="ECO:0000256" key="3">
    <source>
        <dbReference type="ARBA" id="ARBA00022448"/>
    </source>
</evidence>
<proteinExistence type="inferred from homology"/>
<reference evidence="12 13" key="1">
    <citation type="submission" date="2024-05" db="EMBL/GenBank/DDBJ databases">
        <title>Culex pipiens pipiens assembly and annotation.</title>
        <authorList>
            <person name="Alout H."/>
            <person name="Durand T."/>
        </authorList>
    </citation>
    <scope>NUCLEOTIDE SEQUENCE [LARGE SCALE GENOMIC DNA]</scope>
    <source>
        <strain evidence="12">HA-2024</strain>
        <tissue evidence="12">Whole body</tissue>
    </source>
</reference>
<feature type="transmembrane region" description="Helical" evidence="10">
    <location>
        <begin position="594"/>
        <end position="616"/>
    </location>
</feature>
<organism evidence="12 13">
    <name type="scientific">Culex pipiens pipiens</name>
    <name type="common">Northern house mosquito</name>
    <dbReference type="NCBI Taxonomy" id="38569"/>
    <lineage>
        <taxon>Eukaryota</taxon>
        <taxon>Metazoa</taxon>
        <taxon>Ecdysozoa</taxon>
        <taxon>Arthropoda</taxon>
        <taxon>Hexapoda</taxon>
        <taxon>Insecta</taxon>
        <taxon>Pterygota</taxon>
        <taxon>Neoptera</taxon>
        <taxon>Endopterygota</taxon>
        <taxon>Diptera</taxon>
        <taxon>Nematocera</taxon>
        <taxon>Culicoidea</taxon>
        <taxon>Culicidae</taxon>
        <taxon>Culicinae</taxon>
        <taxon>Culicini</taxon>
        <taxon>Culex</taxon>
        <taxon>Culex</taxon>
    </lineage>
</organism>
<keyword evidence="6" id="KW-0067">ATP-binding</keyword>
<comment type="caution">
    <text evidence="12">The sequence shown here is derived from an EMBL/GenBank/DDBJ whole genome shotgun (WGS) entry which is preliminary data.</text>
</comment>
<protein>
    <recommendedName>
        <fullName evidence="11">ABC transporter domain-containing protein</fullName>
    </recommendedName>
</protein>
<dbReference type="PANTHER" id="PTHR48041">
    <property type="entry name" value="ABC TRANSPORTER G FAMILY MEMBER 28"/>
    <property type="match status" value="1"/>
</dbReference>
<name>A0ABD1DQT1_CULPP</name>
<evidence type="ECO:0000256" key="9">
    <source>
        <dbReference type="SAM" id="MobiDB-lite"/>
    </source>
</evidence>
<dbReference type="PROSITE" id="PS00211">
    <property type="entry name" value="ABC_TRANSPORTER_1"/>
    <property type="match status" value="1"/>
</dbReference>
<dbReference type="PANTHER" id="PTHR48041:SF105">
    <property type="entry name" value="FI02074P"/>
    <property type="match status" value="1"/>
</dbReference>
<comment type="similarity">
    <text evidence="2">Belongs to the ABC transporter superfamily. ABCG family. Eye pigment precursor importer (TC 3.A.1.204) subfamily.</text>
</comment>
<dbReference type="Proteomes" id="UP001562425">
    <property type="component" value="Unassembled WGS sequence"/>
</dbReference>
<feature type="transmembrane region" description="Helical" evidence="10">
    <location>
        <begin position="478"/>
        <end position="501"/>
    </location>
</feature>
<dbReference type="PROSITE" id="PS50893">
    <property type="entry name" value="ABC_TRANSPORTER_2"/>
    <property type="match status" value="1"/>
</dbReference>
<comment type="subcellular location">
    <subcellularLocation>
        <location evidence="1">Membrane</location>
        <topology evidence="1">Multi-pass membrane protein</topology>
    </subcellularLocation>
</comment>
<dbReference type="InterPro" id="IPR050352">
    <property type="entry name" value="ABCG_transporters"/>
</dbReference>
<feature type="transmembrane region" description="Helical" evidence="10">
    <location>
        <begin position="542"/>
        <end position="563"/>
    </location>
</feature>
<dbReference type="GO" id="GO:0005524">
    <property type="term" value="F:ATP binding"/>
    <property type="evidence" value="ECO:0007669"/>
    <property type="project" value="UniProtKB-KW"/>
</dbReference>
<dbReference type="InterPro" id="IPR013525">
    <property type="entry name" value="ABC2_TM"/>
</dbReference>
<keyword evidence="3" id="KW-0813">Transport</keyword>
<evidence type="ECO:0000256" key="4">
    <source>
        <dbReference type="ARBA" id="ARBA00022692"/>
    </source>
</evidence>
<sequence length="622" mass="70286">MAKDVEFQDIEYTVSVRKSLISESRKQTILKGVSGVFRHGQLSAIMGPSGAGKSSLLNAISGYRKTGVQGTIHINRKASCYITQEDHHQPLITVEEMMHMACQLKIKGKANYAETITDVLSNLNLNHRRNVTADRLSGGERKRLSIALEMVANPSIFFLDEPTSGLDEVTAAVCVRLFRDLAKQGRPVVCTIHQPSASIFALFDHIYVIARGQCVFQGNPKAVVPFLSHMQIECPRHYNPADFIIEICDSETHEVIAAMSEAMYNGKAICAKLQLPQGATAGNSTSTAASRPTEEDDQPSSLEPVSDFVIKPLVTSMVLEQARPRVSTLVQKMKQITRFFHSPHAVSGFVQFWVLFRLMWTKIVRNRTVLWIQFLHHVICAMFVGLIFFNSANDGARMFDHLKFCLGICFFFCYTQVMVPILSYPREVKLVKKECFNRWYGLFPYYLALTLSRLPVQVFLNVIFSLIVYWLAGLPAELFRYALFTLVGLIVSLCAEGFGLMIGATFNVMNGSAIGPLTIAPFLGLAIYGFDFAPQIPVIMQWLMRVSFIRGGIVSVVLVVFGYDRQRLDCNEMYCHFDDPKVLLHYVRIDNTNLLFELSILISMTLFYRLLCYLSLRRRFYK</sequence>
<evidence type="ECO:0000256" key="6">
    <source>
        <dbReference type="ARBA" id="ARBA00022840"/>
    </source>
</evidence>
<evidence type="ECO:0000256" key="1">
    <source>
        <dbReference type="ARBA" id="ARBA00004141"/>
    </source>
</evidence>
<feature type="domain" description="ABC transporter" evidence="11">
    <location>
        <begin position="5"/>
        <end position="236"/>
    </location>
</feature>
<dbReference type="EMBL" id="JBEHCU010003520">
    <property type="protein sequence ID" value="KAL1402117.1"/>
    <property type="molecule type" value="Genomic_DNA"/>
</dbReference>
<dbReference type="InterPro" id="IPR003439">
    <property type="entry name" value="ABC_transporter-like_ATP-bd"/>
</dbReference>
<evidence type="ECO:0000256" key="8">
    <source>
        <dbReference type="ARBA" id="ARBA00023136"/>
    </source>
</evidence>
<dbReference type="Gene3D" id="3.40.50.300">
    <property type="entry name" value="P-loop containing nucleotide triphosphate hydrolases"/>
    <property type="match status" value="1"/>
</dbReference>
<dbReference type="SUPFAM" id="SSF52540">
    <property type="entry name" value="P-loop containing nucleoside triphosphate hydrolases"/>
    <property type="match status" value="1"/>
</dbReference>
<dbReference type="InterPro" id="IPR027417">
    <property type="entry name" value="P-loop_NTPase"/>
</dbReference>
<keyword evidence="4 10" id="KW-0812">Transmembrane</keyword>